<protein>
    <submittedName>
        <fullName evidence="2">Uncharacterized protein</fullName>
    </submittedName>
</protein>
<name>R6TRV3_9BACT</name>
<dbReference type="EMBL" id="CBFW010000039">
    <property type="protein sequence ID" value="CDC70626.1"/>
    <property type="molecule type" value="Genomic_DNA"/>
</dbReference>
<feature type="transmembrane region" description="Helical" evidence="1">
    <location>
        <begin position="46"/>
        <end position="65"/>
    </location>
</feature>
<dbReference type="AlphaFoldDB" id="R6TRV3"/>
<accession>R6TRV3</accession>
<dbReference type="Proteomes" id="UP000017938">
    <property type="component" value="Unassembled WGS sequence"/>
</dbReference>
<keyword evidence="1" id="KW-1133">Transmembrane helix</keyword>
<gene>
    <name evidence="2" type="ORF">BN580_00749</name>
</gene>
<evidence type="ECO:0000313" key="2">
    <source>
        <dbReference type="EMBL" id="CDC70626.1"/>
    </source>
</evidence>
<reference evidence="2" key="1">
    <citation type="submission" date="2012-11" db="EMBL/GenBank/DDBJ databases">
        <title>Dependencies among metagenomic species, viruses, plasmids and units of genetic variation.</title>
        <authorList>
            <person name="Nielsen H.B."/>
            <person name="Almeida M."/>
            <person name="Juncker A.S."/>
            <person name="Rasmussen S."/>
            <person name="Li J."/>
            <person name="Sunagawa S."/>
            <person name="Plichta D."/>
            <person name="Gautier L."/>
            <person name="Le Chatelier E."/>
            <person name="Peletier E."/>
            <person name="Bonde I."/>
            <person name="Nielsen T."/>
            <person name="Manichanh C."/>
            <person name="Arumugam M."/>
            <person name="Batto J."/>
            <person name="Santos M.B.Q.D."/>
            <person name="Blom N."/>
            <person name="Borruel N."/>
            <person name="Burgdorf K.S."/>
            <person name="Boumezbeur F."/>
            <person name="Casellas F."/>
            <person name="Dore J."/>
            <person name="Guarner F."/>
            <person name="Hansen T."/>
            <person name="Hildebrand F."/>
            <person name="Kaas R.S."/>
            <person name="Kennedy S."/>
            <person name="Kristiansen K."/>
            <person name="Kultima J.R."/>
            <person name="Leonard P."/>
            <person name="Levenez F."/>
            <person name="Lund O."/>
            <person name="Moumen B."/>
            <person name="Le Paslier D."/>
            <person name="Pons N."/>
            <person name="Pedersen O."/>
            <person name="Prifti E."/>
            <person name="Qin J."/>
            <person name="Raes J."/>
            <person name="Tap J."/>
            <person name="Tims S."/>
            <person name="Ussery D.W."/>
            <person name="Yamada T."/>
            <person name="MetaHit consortium"/>
            <person name="Renault P."/>
            <person name="Sicheritz-Ponten T."/>
            <person name="Bork P."/>
            <person name="Wang J."/>
            <person name="Brunak S."/>
            <person name="Ehrlich S.D."/>
        </authorList>
    </citation>
    <scope>NUCLEOTIDE SEQUENCE [LARGE SCALE GENOMIC DNA]</scope>
</reference>
<keyword evidence="1" id="KW-0812">Transmembrane</keyword>
<dbReference type="STRING" id="1263015.BN580_00749"/>
<evidence type="ECO:0000313" key="3">
    <source>
        <dbReference type="Proteomes" id="UP000017938"/>
    </source>
</evidence>
<comment type="caution">
    <text evidence="2">The sequence shown here is derived from an EMBL/GenBank/DDBJ whole genome shotgun (WGS) entry which is preliminary data.</text>
</comment>
<feature type="transmembrane region" description="Helical" evidence="1">
    <location>
        <begin position="21"/>
        <end position="40"/>
    </location>
</feature>
<keyword evidence="1" id="KW-0472">Membrane</keyword>
<sequence length="133" mass="15124">MLSGPEQMSTPKQSGKPNYRKLLRLILTFILVSGIYRLAIHFYLGWIVHVYCIGAGVLAVLYIIINRGMLKKPEKSDLPDTMSDSEKDSFIAGAAVRRERSEFILYILFSLILSVMIDLMYIWLTVNQGVKLP</sequence>
<feature type="transmembrane region" description="Helical" evidence="1">
    <location>
        <begin position="103"/>
        <end position="124"/>
    </location>
</feature>
<evidence type="ECO:0000256" key="1">
    <source>
        <dbReference type="SAM" id="Phobius"/>
    </source>
</evidence>
<proteinExistence type="predicted"/>
<organism evidence="2 3">
    <name type="scientific">Candidatus Colimorpha enterica</name>
    <dbReference type="NCBI Taxonomy" id="3083063"/>
    <lineage>
        <taxon>Bacteria</taxon>
        <taxon>Pseudomonadati</taxon>
        <taxon>Bacteroidota</taxon>
        <taxon>Bacteroidia</taxon>
        <taxon>Bacteroidales</taxon>
        <taxon>Candidatus Colimorpha</taxon>
    </lineage>
</organism>